<dbReference type="EMBL" id="KI694583">
    <property type="protein sequence ID" value="ETM39516.1"/>
    <property type="molecule type" value="Genomic_DNA"/>
</dbReference>
<feature type="non-terminal residue" evidence="1">
    <location>
        <position position="158"/>
    </location>
</feature>
<name>W2MT38_PHYNI</name>
<protein>
    <submittedName>
        <fullName evidence="1">Uncharacterized protein</fullName>
    </submittedName>
</protein>
<dbReference type="Proteomes" id="UP000054532">
    <property type="component" value="Unassembled WGS sequence"/>
</dbReference>
<dbReference type="AlphaFoldDB" id="W2MT38"/>
<proteinExistence type="predicted"/>
<evidence type="ECO:0000313" key="1">
    <source>
        <dbReference type="EMBL" id="ETM39516.1"/>
    </source>
</evidence>
<dbReference type="VEuPathDB" id="FungiDB:PPTG_15363"/>
<organism evidence="1">
    <name type="scientific">Phytophthora nicotianae</name>
    <name type="common">Potato buckeye rot agent</name>
    <name type="synonym">Phytophthora parasitica</name>
    <dbReference type="NCBI Taxonomy" id="4792"/>
    <lineage>
        <taxon>Eukaryota</taxon>
        <taxon>Sar</taxon>
        <taxon>Stramenopiles</taxon>
        <taxon>Oomycota</taxon>
        <taxon>Peronosporomycetes</taxon>
        <taxon>Peronosporales</taxon>
        <taxon>Peronosporaceae</taxon>
        <taxon>Phytophthora</taxon>
    </lineage>
</organism>
<sequence>MSEGSAQQTSESEACGMAVADVEATRDACVTKQTRGKYKSSLNDMAKWIRKVLAKVDHNTGRFFDSSGELNLMEFTPPYFELFFVYKSRDVEDGALSGYWSAIKDQYRVRRLALPPEYGDGMQQLFSGMKRLEADSDQISNPKTSGKQSLTYSLFQKL</sequence>
<reference evidence="1" key="1">
    <citation type="submission" date="2013-11" db="EMBL/GenBank/DDBJ databases">
        <title>The Genome Sequence of Phytophthora parasitica IAC_01/95.</title>
        <authorList>
            <consortium name="The Broad Institute Genomics Platform"/>
            <person name="Russ C."/>
            <person name="Tyler B."/>
            <person name="Panabieres F."/>
            <person name="Shan W."/>
            <person name="Tripathy S."/>
            <person name="Grunwald N."/>
            <person name="Machado M."/>
            <person name="Johnson C.S."/>
            <person name="Arredondo F."/>
            <person name="Hong C."/>
            <person name="Coffey M."/>
            <person name="Young S.K."/>
            <person name="Zeng Q."/>
            <person name="Gargeya S."/>
            <person name="Fitzgerald M."/>
            <person name="Abouelleil A."/>
            <person name="Alvarado L."/>
            <person name="Chapman S.B."/>
            <person name="Gainer-Dewar J."/>
            <person name="Goldberg J."/>
            <person name="Griggs A."/>
            <person name="Gujja S."/>
            <person name="Hansen M."/>
            <person name="Howarth C."/>
            <person name="Imamovic A."/>
            <person name="Ireland A."/>
            <person name="Larimer J."/>
            <person name="McCowan C."/>
            <person name="Murphy C."/>
            <person name="Pearson M."/>
            <person name="Poon T.W."/>
            <person name="Priest M."/>
            <person name="Roberts A."/>
            <person name="Saif S."/>
            <person name="Shea T."/>
            <person name="Sykes S."/>
            <person name="Wortman J."/>
            <person name="Nusbaum C."/>
            <person name="Birren B."/>
        </authorList>
    </citation>
    <scope>NUCLEOTIDE SEQUENCE [LARGE SCALE GENOMIC DNA]</scope>
    <source>
        <strain evidence="1">IAC_01/95</strain>
    </source>
</reference>
<gene>
    <name evidence="1" type="ORF">L914_14342</name>
</gene>
<accession>W2MT38</accession>